<evidence type="ECO:0000259" key="3">
    <source>
        <dbReference type="Pfam" id="PF02252"/>
    </source>
</evidence>
<dbReference type="Gene3D" id="1.20.120.180">
    <property type="entry name" value="Proteasome activator pa28, C-terminal domain"/>
    <property type="match status" value="1"/>
</dbReference>
<dbReference type="GeneID" id="31358721"/>
<dbReference type="OMA" id="PMFNERN"/>
<dbReference type="SUPFAM" id="SSF47216">
    <property type="entry name" value="Proteasome activator"/>
    <property type="match status" value="1"/>
</dbReference>
<evidence type="ECO:0000256" key="1">
    <source>
        <dbReference type="ARBA" id="ARBA00005883"/>
    </source>
</evidence>
<dbReference type="GO" id="GO:0061136">
    <property type="term" value="P:regulation of proteasomal protein catabolic process"/>
    <property type="evidence" value="ECO:0007669"/>
    <property type="project" value="TreeGrafter"/>
</dbReference>
<dbReference type="PANTHER" id="PTHR10660:SF2">
    <property type="entry name" value="LD45860P"/>
    <property type="match status" value="1"/>
</dbReference>
<dbReference type="AlphaFoldDB" id="D3B477"/>
<dbReference type="InterPro" id="IPR003186">
    <property type="entry name" value="PA28_C"/>
</dbReference>
<dbReference type="InterPro" id="IPR009077">
    <property type="entry name" value="Proteasome_activ_PA28"/>
</dbReference>
<dbReference type="InterPro" id="IPR036252">
    <property type="entry name" value="Proteasome_activ_sf"/>
</dbReference>
<dbReference type="GO" id="GO:0005737">
    <property type="term" value="C:cytoplasm"/>
    <property type="evidence" value="ECO:0007669"/>
    <property type="project" value="TreeGrafter"/>
</dbReference>
<dbReference type="Proteomes" id="UP000001396">
    <property type="component" value="Unassembled WGS sequence"/>
</dbReference>
<dbReference type="FunFam" id="1.20.120.180:FF:000002">
    <property type="entry name" value="Proteasome activator complex subunit 1"/>
    <property type="match status" value="1"/>
</dbReference>
<reference evidence="4 5" key="1">
    <citation type="journal article" date="2011" name="Genome Res.">
        <title>Phylogeny-wide analysis of social amoeba genomes highlights ancient origins for complex intercellular communication.</title>
        <authorList>
            <person name="Heidel A.J."/>
            <person name="Lawal H.M."/>
            <person name="Felder M."/>
            <person name="Schilde C."/>
            <person name="Helps N.R."/>
            <person name="Tunggal B."/>
            <person name="Rivero F."/>
            <person name="John U."/>
            <person name="Schleicher M."/>
            <person name="Eichinger L."/>
            <person name="Platzer M."/>
            <person name="Noegel A.A."/>
            <person name="Schaap P."/>
            <person name="Gloeckner G."/>
        </authorList>
    </citation>
    <scope>NUCLEOTIDE SEQUENCE [LARGE SCALE GENOMIC DNA]</scope>
    <source>
        <strain evidence="5">ATCC 26659 / Pp 5 / PN500</strain>
    </source>
</reference>
<accession>D3B477</accession>
<dbReference type="GO" id="GO:0008537">
    <property type="term" value="C:proteasome activator complex"/>
    <property type="evidence" value="ECO:0007669"/>
    <property type="project" value="InterPro"/>
</dbReference>
<dbReference type="InterPro" id="IPR036997">
    <property type="entry name" value="PA28_C_sf"/>
</dbReference>
<feature type="domain" description="Proteasome activator PA28 C-terminal" evidence="3">
    <location>
        <begin position="82"/>
        <end position="224"/>
    </location>
</feature>
<dbReference type="STRING" id="670386.D3B477"/>
<dbReference type="FunCoup" id="D3B477">
    <property type="interactions" value="265"/>
</dbReference>
<comment type="caution">
    <text evidence="4">The sequence shown here is derived from an EMBL/GenBank/DDBJ whole genome shotgun (WGS) entry which is preliminary data.</text>
</comment>
<evidence type="ECO:0000313" key="5">
    <source>
        <dbReference type="Proteomes" id="UP000001396"/>
    </source>
</evidence>
<sequence length="229" mass="26791">MSKKVELKIDERVLEFKNNLYEKSLEHLKTTIPQRIIEFQKMAETLSYEALFSDSNGDANVTDKKRKLDCDTVSTMSVEELAKTNSAILEQQKKLKRNYMELVQTFSVIRCWITLNIPKIEDGNNFGVDVQEEVVSQLTKLEDVYTNLLEQSENYFINRAATVKKALKHRDIDSYKHAIIQQDEKERIRFYFAYFDLANNYATTYSLIVKNFQKIETPRPQSSSSINIY</sequence>
<dbReference type="EMBL" id="ADBJ01000010">
    <property type="protein sequence ID" value="EFA84125.1"/>
    <property type="molecule type" value="Genomic_DNA"/>
</dbReference>
<keyword evidence="5" id="KW-1185">Reference proteome</keyword>
<dbReference type="PANTHER" id="PTHR10660">
    <property type="entry name" value="PROTEASOME REGULATOR PA28"/>
    <property type="match status" value="1"/>
</dbReference>
<dbReference type="Pfam" id="PF02252">
    <property type="entry name" value="PA28_C"/>
    <property type="match status" value="1"/>
</dbReference>
<gene>
    <name evidence="4" type="primary">psmE3</name>
    <name evidence="4" type="ORF">PPL_03198</name>
</gene>
<proteinExistence type="inferred from homology"/>
<protein>
    <submittedName>
        <fullName evidence="4">Proteasome activator complex subunit 3</fullName>
    </submittedName>
</protein>
<dbReference type="GO" id="GO:2000045">
    <property type="term" value="P:regulation of G1/S transition of mitotic cell cycle"/>
    <property type="evidence" value="ECO:0007669"/>
    <property type="project" value="TreeGrafter"/>
</dbReference>
<dbReference type="InParanoid" id="D3B477"/>
<dbReference type="GO" id="GO:0061133">
    <property type="term" value="F:endopeptidase activator activity"/>
    <property type="evidence" value="ECO:0007669"/>
    <property type="project" value="TreeGrafter"/>
</dbReference>
<comment type="similarity">
    <text evidence="1">Belongs to the PA28 family.</text>
</comment>
<dbReference type="RefSeq" id="XP_020436242.1">
    <property type="nucleotide sequence ID" value="XM_020574170.1"/>
</dbReference>
<name>D3B477_HETP5</name>
<organism evidence="4 5">
    <name type="scientific">Heterostelium pallidum (strain ATCC 26659 / Pp 5 / PN500)</name>
    <name type="common">Cellular slime mold</name>
    <name type="synonym">Polysphondylium pallidum</name>
    <dbReference type="NCBI Taxonomy" id="670386"/>
    <lineage>
        <taxon>Eukaryota</taxon>
        <taxon>Amoebozoa</taxon>
        <taxon>Evosea</taxon>
        <taxon>Eumycetozoa</taxon>
        <taxon>Dictyostelia</taxon>
        <taxon>Acytosteliales</taxon>
        <taxon>Acytosteliaceae</taxon>
        <taxon>Heterostelium</taxon>
    </lineage>
</organism>
<evidence type="ECO:0000313" key="4">
    <source>
        <dbReference type="EMBL" id="EFA84125.1"/>
    </source>
</evidence>
<keyword evidence="2 4" id="KW-0647">Proteasome</keyword>
<evidence type="ECO:0000256" key="2">
    <source>
        <dbReference type="ARBA" id="ARBA00022942"/>
    </source>
</evidence>
<dbReference type="GO" id="GO:0005654">
    <property type="term" value="C:nucleoplasm"/>
    <property type="evidence" value="ECO:0007669"/>
    <property type="project" value="TreeGrafter"/>
</dbReference>